<evidence type="ECO:0000313" key="6">
    <source>
        <dbReference type="Proteomes" id="UP001156690"/>
    </source>
</evidence>
<feature type="domain" description="Electron transfer flavoprotein alpha subunit C-terminal" evidence="3">
    <location>
        <begin position="284"/>
        <end position="360"/>
    </location>
</feature>
<dbReference type="SUPFAM" id="SSF52402">
    <property type="entry name" value="Adenine nucleotide alpha hydrolases-like"/>
    <property type="match status" value="1"/>
</dbReference>
<evidence type="ECO:0000259" key="4">
    <source>
        <dbReference type="Pfam" id="PF01012"/>
    </source>
</evidence>
<accession>A0AAV5NZ96</accession>
<dbReference type="GO" id="GO:0009055">
    <property type="term" value="F:electron transfer activity"/>
    <property type="evidence" value="ECO:0007669"/>
    <property type="project" value="InterPro"/>
</dbReference>
<dbReference type="InterPro" id="IPR014730">
    <property type="entry name" value="ETF_a/b_N"/>
</dbReference>
<dbReference type="Pfam" id="PF01012">
    <property type="entry name" value="ETF"/>
    <property type="match status" value="1"/>
</dbReference>
<comment type="caution">
    <text evidence="5">The sequence shown here is derived from an EMBL/GenBank/DDBJ whole genome shotgun (WGS) entry which is preliminary data.</text>
</comment>
<comment type="similarity">
    <text evidence="1">Belongs to the ETF alpha-subunit/FixB family.</text>
</comment>
<reference evidence="6" key="1">
    <citation type="journal article" date="2019" name="Int. J. Syst. Evol. Microbiol.">
        <title>The Global Catalogue of Microorganisms (GCM) 10K type strain sequencing project: providing services to taxonomists for standard genome sequencing and annotation.</title>
        <authorList>
            <consortium name="The Broad Institute Genomics Platform"/>
            <consortium name="The Broad Institute Genome Sequencing Center for Infectious Disease"/>
            <person name="Wu L."/>
            <person name="Ma J."/>
        </authorList>
    </citation>
    <scope>NUCLEOTIDE SEQUENCE [LARGE SCALE GENOMIC DNA]</scope>
    <source>
        <strain evidence="6">NBRC 15640</strain>
    </source>
</reference>
<dbReference type="InterPro" id="IPR001308">
    <property type="entry name" value="ETF_a/FixB"/>
</dbReference>
<proteinExistence type="inferred from homology"/>
<dbReference type="PANTHER" id="PTHR43153:SF1">
    <property type="entry name" value="ELECTRON TRANSFER FLAVOPROTEIN SUBUNIT ALPHA, MITOCHONDRIAL"/>
    <property type="match status" value="1"/>
</dbReference>
<dbReference type="AlphaFoldDB" id="A0AAV5NZ96"/>
<dbReference type="SUPFAM" id="SSF52467">
    <property type="entry name" value="DHS-like NAD/FAD-binding domain"/>
    <property type="match status" value="1"/>
</dbReference>
<dbReference type="Gene3D" id="3.40.50.1220">
    <property type="entry name" value="TPP-binding domain"/>
    <property type="match status" value="1"/>
</dbReference>
<gene>
    <name evidence="5" type="ORF">GCM10007932_50060</name>
</gene>
<dbReference type="Pfam" id="PF00766">
    <property type="entry name" value="ETF_alpha"/>
    <property type="match status" value="1"/>
</dbReference>
<organism evidence="5 6">
    <name type="scientific">Vibrio penaeicida</name>
    <dbReference type="NCBI Taxonomy" id="104609"/>
    <lineage>
        <taxon>Bacteria</taxon>
        <taxon>Pseudomonadati</taxon>
        <taxon>Pseudomonadota</taxon>
        <taxon>Gammaproteobacteria</taxon>
        <taxon>Vibrionales</taxon>
        <taxon>Vibrionaceae</taxon>
        <taxon>Vibrio</taxon>
    </lineage>
</organism>
<evidence type="ECO:0000256" key="2">
    <source>
        <dbReference type="ARBA" id="ARBA00022982"/>
    </source>
</evidence>
<dbReference type="InterPro" id="IPR014729">
    <property type="entry name" value="Rossmann-like_a/b/a_fold"/>
</dbReference>
<dbReference type="GO" id="GO:0033539">
    <property type="term" value="P:fatty acid beta-oxidation using acyl-CoA dehydrogenase"/>
    <property type="evidence" value="ECO:0007669"/>
    <property type="project" value="TreeGrafter"/>
</dbReference>
<dbReference type="InterPro" id="IPR014731">
    <property type="entry name" value="ETF_asu_C"/>
</dbReference>
<keyword evidence="2" id="KW-0813">Transport</keyword>
<sequence>MSEIIVRRDPRRERIARNRLHPEHTNLGEPQYGPTGLIRKKVHGIGFIGPSGVKRIDRLNLGSAATSSVVSVRGASQELKRQDYTPESTDAPIMVVLETTSGKISEHGKDILGLAHKQASSCSPTQPVDLVLFGELKEELGSLGVDRVVYANETVFLGYNPEGKAKFVYEQVMKLSPRNILIAESDDGSGELGRRLAASLNVRPSTNVYKWQNDQCHCLSSKGTRQYVQKASRVMLLLPECEEPVTETSHACIDIGAEINSDLCAPIGISDKGSVDVDPATISLGEAEFILSGGNGVKDWALFKQLASELGATMGASRVAVDDGFMPRSTQVGATGTWVTARVYIAVGISGAVQHLQGIEKCEKVIAINTDLGCDMIKRSELSVIADSSEIMKAMSVLLRKDSDEIVIGDTLISRSDSNNLEHKEVEHA</sequence>
<dbReference type="PANTHER" id="PTHR43153">
    <property type="entry name" value="ELECTRON TRANSFER FLAVOPROTEIN ALPHA"/>
    <property type="match status" value="1"/>
</dbReference>
<evidence type="ECO:0000256" key="1">
    <source>
        <dbReference type="ARBA" id="ARBA00005817"/>
    </source>
</evidence>
<dbReference type="GO" id="GO:0050660">
    <property type="term" value="F:flavin adenine dinucleotide binding"/>
    <property type="evidence" value="ECO:0007669"/>
    <property type="project" value="InterPro"/>
</dbReference>
<protein>
    <submittedName>
        <fullName evidence="5">Electron transfer flavoprotein subunit alpha</fullName>
    </submittedName>
</protein>
<dbReference type="Gene3D" id="3.40.50.620">
    <property type="entry name" value="HUPs"/>
    <property type="match status" value="1"/>
</dbReference>
<feature type="domain" description="Electron transfer flavoprotein alpha/beta-subunit N-terminal" evidence="4">
    <location>
        <begin position="94"/>
        <end position="211"/>
    </location>
</feature>
<dbReference type="EMBL" id="BSNX01000074">
    <property type="protein sequence ID" value="GLQ75644.1"/>
    <property type="molecule type" value="Genomic_DNA"/>
</dbReference>
<keyword evidence="6" id="KW-1185">Reference proteome</keyword>
<name>A0AAV5NZ96_9VIBR</name>
<evidence type="ECO:0000259" key="3">
    <source>
        <dbReference type="Pfam" id="PF00766"/>
    </source>
</evidence>
<dbReference type="RefSeq" id="WP_126607738.1">
    <property type="nucleotide sequence ID" value="NZ_AP025144.1"/>
</dbReference>
<keyword evidence="2" id="KW-0249">Electron transport</keyword>
<evidence type="ECO:0000313" key="5">
    <source>
        <dbReference type="EMBL" id="GLQ75644.1"/>
    </source>
</evidence>
<dbReference type="Proteomes" id="UP001156690">
    <property type="component" value="Unassembled WGS sequence"/>
</dbReference>
<dbReference type="InterPro" id="IPR029035">
    <property type="entry name" value="DHS-like_NAD/FAD-binding_dom"/>
</dbReference>